<protein>
    <recommendedName>
        <fullName evidence="2">Peptidase S74 domain-containing protein</fullName>
    </recommendedName>
</protein>
<feature type="coiled-coil region" evidence="1">
    <location>
        <begin position="1672"/>
        <end position="1706"/>
    </location>
</feature>
<dbReference type="Pfam" id="PF13884">
    <property type="entry name" value="Peptidase_S74"/>
    <property type="match status" value="1"/>
</dbReference>
<evidence type="ECO:0000256" key="1">
    <source>
        <dbReference type="SAM" id="Coils"/>
    </source>
</evidence>
<organism evidence="3">
    <name type="scientific">candidate division CPR3 bacterium</name>
    <dbReference type="NCBI Taxonomy" id="2268181"/>
    <lineage>
        <taxon>Bacteria</taxon>
        <taxon>Bacteria division CPR3</taxon>
    </lineage>
</organism>
<dbReference type="EMBL" id="DSYQ01000004">
    <property type="protein sequence ID" value="HGT70843.1"/>
    <property type="molecule type" value="Genomic_DNA"/>
</dbReference>
<accession>A0A7C4R5X4</accession>
<comment type="caution">
    <text evidence="3">The sequence shown here is derived from an EMBL/GenBank/DDBJ whole genome shotgun (WGS) entry which is preliminary data.</text>
</comment>
<reference evidence="3" key="1">
    <citation type="journal article" date="2020" name="mSystems">
        <title>Genome- and Community-Level Interaction Insights into Carbon Utilization and Element Cycling Functions of Hydrothermarchaeota in Hydrothermal Sediment.</title>
        <authorList>
            <person name="Zhou Z."/>
            <person name="Liu Y."/>
            <person name="Xu W."/>
            <person name="Pan J."/>
            <person name="Luo Z.H."/>
            <person name="Li M."/>
        </authorList>
    </citation>
    <scope>NUCLEOTIDE SEQUENCE [LARGE SCALE GENOMIC DNA]</scope>
    <source>
        <strain evidence="3">SpSt-579</strain>
    </source>
</reference>
<evidence type="ECO:0000259" key="2">
    <source>
        <dbReference type="PROSITE" id="PS51688"/>
    </source>
</evidence>
<dbReference type="InterPro" id="IPR030392">
    <property type="entry name" value="S74_ICA"/>
</dbReference>
<name>A0A7C4R5X4_UNCC3</name>
<evidence type="ECO:0000313" key="3">
    <source>
        <dbReference type="EMBL" id="HGT70843.1"/>
    </source>
</evidence>
<dbReference type="PROSITE" id="PS51688">
    <property type="entry name" value="ICA"/>
    <property type="match status" value="1"/>
</dbReference>
<sequence length="1847" mass="190886">MKKTKLLLIAIAMMGILFPLSGSALSGKSPLAGLVFEQIGSEGLTDFVIGEGVGYGGNVSLTGGNTSSNIKTGATNIIYRNVTTNITPTSFLSYSPTFSSLAVNSMTTPGIIKNDERGNFIGGQKITSNDILNASLLSGNGIVFSGSPLNRLLGSENITISLDKNVPTKVSTDGNIIASIMDNTLYLSLKGSTPVVPPAGSGVSYGTGGTVIASIDDGTLANQTARWDNVANKWVGDSSLTNDGTDIGVTNNLTVGGTITINGVTFTNTDVNNWNTTFGWGDHSTAGYFVAGDNISGLTNDAGYITASSADALTNKTGNISMWTNDSGYLTALTLAASETDPIYTAWDKSTGISIISTQVTDFNAAAIAAPLTGFVAGTNAGTITNVDTILSGLQAAQNQIDALGAVSHVAVTLGAVPNGMTLTGQQINLSAADGLGTDGYLSSADWTIFNNKENALIAGAIGEYYRGDKTWQTLDTVAVVENGAGGLYFTDTRAINAVLSTFGGGVNSPIVNTDTIVQALEKAQGQIDAITLNFDENVDDRVAALIIPGASITSIYNDGAGTLTIDTAQDIQTTATPIFAGLTLNGNLNMGANAIVLNGDTVTDFTGTSTPNTFVGLTNQAGGLGVRINNLNLTTTLGGILNTVQPINTTASPQFSGLNILGNIATTGTVDGIDLSVKAIDWDAKLNANLANGLIWVGNAGTPTAVAMSGGATMNNAGVITLDNASVVNQALTGFVAGTNIGSITSADTIISGLKAAQDQIDILAAGVGHAAITVDAAGIANGLSEIGGQVLTLATAGAAQNGALTSADWTTFNSKENAIVAGLATEYWRGDKTWATLDTSVVPENGNLYYTDARARLALSSTGAPLQYNNLTGVFSIDQASTATDGYLTAVDWNIFNSKQDALVIGNTTTTTSGITIGGGVGSVIGAGLTIDIQNATGLQNGLLTSADWTIFNSKENGIVAGLATDYWRGDKTWSDFNTDVSANPDVAANTAARHNALTLTTTASGITLDGAQGLTILAADGANDGFLTSTDWIRFDALDTALTGGLVSQYLRGDKTWQILDTSVVPENGNLYYTTPRFDADFATKTTDDLTEGATNLYYTDARSRLALSSAGAPLQYNNLTGVFSIDQADTATDGYLTAVDWNTFNNKQNALVFGDITSPNAAITVTNGVGSTVGPNVTIDIANADGTTTGLLTFGDWNTFNNKENAIVSGLATDYWRGDKTWSDFNTDVSANPDVAANTAARHNAVTIGTANGLSIDPAQALSLATADAVTTGALTAADWTTFNNKQNALVIGDVTTTTTGVTIGGGVGSIIGGGLTIDIATADAATTGLLTSGDWTIFNAKQDALTAGNSIKIVANVIDTIQNIRTTDSPTFAGLTLNGDLLTSGLVDGIDLSAKAIDWDATKTKLDLLTYTLEGHGGGLDADTLDGFHASDFMSINGGSLNGTITTNVTNNGADTSIGLTISSANSAGNGTTGMGTSMMFALENATGVTQTSGEINNKWTNLNPGSQSSAITLKSWVNGLYRDALKIDNGVLTVPGAYNTIVGQPNRALYIDATGRIGYVASSERYKNSIADMEDIGWLYSLRPVNYVYNSDESGVKQYGLIAEEVAAVNSLFVSYNEDGSIETVNYNSFIPVLIKAVQDNKTSINGLSTTTDKIGLKLNDTSTALETAIATITDQQSQIENLQSDIANLNNTVSNIAASVNTNSEVTETAPITTTSSDEDIINLTDALNALTSEVNTLKVDMNTFRNAISVNALTGDATFMGHIYVNGDTAGKSEIAVGLTEIEVVFAKPYVGAPIINATPLDFITGQYKIAEVKSTGFKIVLSEAQATTVEFNWNALGR</sequence>
<feature type="domain" description="Peptidase S74" evidence="2">
    <location>
        <begin position="1568"/>
        <end position="1658"/>
    </location>
</feature>
<gene>
    <name evidence="3" type="ORF">ENT43_01105</name>
</gene>
<proteinExistence type="predicted"/>
<keyword evidence="1" id="KW-0175">Coiled coil</keyword>